<accession>A0A645FCY1</accession>
<dbReference type="AlphaFoldDB" id="A0A645FCY1"/>
<proteinExistence type="predicted"/>
<name>A0A645FCY1_9ZZZZ</name>
<gene>
    <name evidence="1" type="ORF">SDC9_159108</name>
</gene>
<organism evidence="1">
    <name type="scientific">bioreactor metagenome</name>
    <dbReference type="NCBI Taxonomy" id="1076179"/>
    <lineage>
        <taxon>unclassified sequences</taxon>
        <taxon>metagenomes</taxon>
        <taxon>ecological metagenomes</taxon>
    </lineage>
</organism>
<comment type="caution">
    <text evidence="1">The sequence shown here is derived from an EMBL/GenBank/DDBJ whole genome shotgun (WGS) entry which is preliminary data.</text>
</comment>
<reference evidence="1" key="1">
    <citation type="submission" date="2019-08" db="EMBL/GenBank/DDBJ databases">
        <authorList>
            <person name="Kucharzyk K."/>
            <person name="Murdoch R.W."/>
            <person name="Higgins S."/>
            <person name="Loffler F."/>
        </authorList>
    </citation>
    <scope>NUCLEOTIDE SEQUENCE</scope>
</reference>
<protein>
    <recommendedName>
        <fullName evidence="2">DUF4412 domain-containing protein</fullName>
    </recommendedName>
</protein>
<sequence length="202" mass="23546">MRRLIIIAIMLFSLMIPASSWSSDAVEFSALIIEKDNGVEQRGKIFVAENMSRYELEGSDEVVVTRHDKKVIWLIFPKLRKYVEQPYLGEPKQNYAGAHEMDTGDLSKEFIEHEMVDSYRLKKYLVTVKYNNGESRDRYHEWYRDNFPVPVKTQSLDGKTSYEYVNIKLGRPPAEFFSQPKGYKKITMEDLAELEDGTAKEN</sequence>
<evidence type="ECO:0008006" key="2">
    <source>
        <dbReference type="Google" id="ProtNLM"/>
    </source>
</evidence>
<dbReference type="EMBL" id="VSSQ01058062">
    <property type="protein sequence ID" value="MPN11800.1"/>
    <property type="molecule type" value="Genomic_DNA"/>
</dbReference>
<evidence type="ECO:0000313" key="1">
    <source>
        <dbReference type="EMBL" id="MPN11800.1"/>
    </source>
</evidence>
<dbReference type="Gene3D" id="2.50.20.10">
    <property type="entry name" value="Lipoprotein localisation LolA/LolB/LppX"/>
    <property type="match status" value="1"/>
</dbReference>